<accession>A0A0A1MVG5</accession>
<dbReference type="EMBL" id="CDGG01000001">
    <property type="protein sequence ID" value="CEI83437.1"/>
    <property type="molecule type" value="Genomic_DNA"/>
</dbReference>
<keyword evidence="1" id="KW-0472">Membrane</keyword>
<keyword evidence="1" id="KW-1133">Transmembrane helix</keyword>
<keyword evidence="3" id="KW-1185">Reference proteome</keyword>
<keyword evidence="1" id="KW-0812">Transmembrane</keyword>
<name>A0A0A1MVG5_9BACI</name>
<protein>
    <submittedName>
        <fullName evidence="2">Uncharacterized protein</fullName>
    </submittedName>
</protein>
<organism evidence="2 3">
    <name type="scientific">Oceanobacillus oncorhynchi</name>
    <dbReference type="NCBI Taxonomy" id="545501"/>
    <lineage>
        <taxon>Bacteria</taxon>
        <taxon>Bacillati</taxon>
        <taxon>Bacillota</taxon>
        <taxon>Bacilli</taxon>
        <taxon>Bacillales</taxon>
        <taxon>Bacillaceae</taxon>
        <taxon>Oceanobacillus</taxon>
    </lineage>
</organism>
<dbReference type="RefSeq" id="WP_042533701.1">
    <property type="nucleotide sequence ID" value="NZ_CAXOIH010000017.1"/>
</dbReference>
<gene>
    <name evidence="2" type="ORF">BN997_03346</name>
</gene>
<dbReference type="Proteomes" id="UP000040453">
    <property type="component" value="Unassembled WGS sequence"/>
</dbReference>
<evidence type="ECO:0000313" key="2">
    <source>
        <dbReference type="EMBL" id="CEI83437.1"/>
    </source>
</evidence>
<reference evidence="2 3" key="1">
    <citation type="submission" date="2014-11" db="EMBL/GenBank/DDBJ databases">
        <authorList>
            <person name="Urmite Genomes Urmite Genomes"/>
        </authorList>
    </citation>
    <scope>NUCLEOTIDE SEQUENCE [LARGE SCALE GENOMIC DNA]</scope>
    <source>
        <strain evidence="2 3">Oc5</strain>
    </source>
</reference>
<evidence type="ECO:0000313" key="3">
    <source>
        <dbReference type="Proteomes" id="UP000040453"/>
    </source>
</evidence>
<dbReference type="STRING" id="545501.BN997_03346"/>
<dbReference type="OrthoDB" id="2721290at2"/>
<dbReference type="AlphaFoldDB" id="A0A0A1MVG5"/>
<sequence length="90" mass="10149">MSNFFLNTPTNFNVSEKSLGDKLLYYGGVVTTLGSIMSLVGSTILYNEDVEEEEAAFEENSPVTSRQLLEMQQQLDLLQKKIDRLENQGQ</sequence>
<proteinExistence type="predicted"/>
<evidence type="ECO:0000256" key="1">
    <source>
        <dbReference type="SAM" id="Phobius"/>
    </source>
</evidence>
<feature type="transmembrane region" description="Helical" evidence="1">
    <location>
        <begin position="23"/>
        <end position="46"/>
    </location>
</feature>